<evidence type="ECO:0000259" key="1">
    <source>
        <dbReference type="Pfam" id="PF10881"/>
    </source>
</evidence>
<dbReference type="EMBL" id="BMDY01000035">
    <property type="protein sequence ID" value="GGB20612.1"/>
    <property type="molecule type" value="Genomic_DNA"/>
</dbReference>
<name>A0ABQ1I728_9ALTE</name>
<evidence type="ECO:0000313" key="3">
    <source>
        <dbReference type="Proteomes" id="UP000651977"/>
    </source>
</evidence>
<feature type="domain" description="DUF2726" evidence="1">
    <location>
        <begin position="8"/>
        <end position="110"/>
    </location>
</feature>
<proteinExistence type="predicted"/>
<accession>A0ABQ1I728</accession>
<keyword evidence="3" id="KW-1185">Reference proteome</keyword>
<comment type="caution">
    <text evidence="2">The sequence shown here is derived from an EMBL/GenBank/DDBJ whole genome shotgun (WGS) entry which is preliminary data.</text>
</comment>
<dbReference type="Pfam" id="PF10881">
    <property type="entry name" value="DUF2726"/>
    <property type="match status" value="1"/>
</dbReference>
<evidence type="ECO:0000313" key="2">
    <source>
        <dbReference type="EMBL" id="GGB20612.1"/>
    </source>
</evidence>
<organism evidence="2 3">
    <name type="scientific">Agarivorans gilvus</name>
    <dbReference type="NCBI Taxonomy" id="680279"/>
    <lineage>
        <taxon>Bacteria</taxon>
        <taxon>Pseudomonadati</taxon>
        <taxon>Pseudomonadota</taxon>
        <taxon>Gammaproteobacteria</taxon>
        <taxon>Alteromonadales</taxon>
        <taxon>Alteromonadaceae</taxon>
        <taxon>Agarivorans</taxon>
    </lineage>
</organism>
<protein>
    <recommendedName>
        <fullName evidence="1">DUF2726 domain-containing protein</fullName>
    </recommendedName>
</protein>
<sequence>MKYMNLRLLNKYEEVTYDRLTRVCEERAKVFTKVRLADIFSINNSGISRDEFSYCLKAHFDFVIVDEDYQPIFAVEYDGIQHKTEVRQVKNDLLKNNLCKKFELPILRANFNYVSKKFKGLDLLTYFIECWFLYEDFQVAQSQGVISCYEDFDPCSFITGGSNTGQKFPYWISLDSQLAIQQFYKLGKIRQQVPSDWVGIDEKGNYRCITWLEVSEDEVIYLITGMQKQNFDCISISETIRMINIVDLHQALKECFDNNKKNVLLIGQFQILLGRFTSSFEPRGSTIAGRITAKVL</sequence>
<dbReference type="Proteomes" id="UP000651977">
    <property type="component" value="Unassembled WGS sequence"/>
</dbReference>
<reference evidence="3" key="1">
    <citation type="journal article" date="2019" name="Int. J. Syst. Evol. Microbiol.">
        <title>The Global Catalogue of Microorganisms (GCM) 10K type strain sequencing project: providing services to taxonomists for standard genome sequencing and annotation.</title>
        <authorList>
            <consortium name="The Broad Institute Genomics Platform"/>
            <consortium name="The Broad Institute Genome Sequencing Center for Infectious Disease"/>
            <person name="Wu L."/>
            <person name="Ma J."/>
        </authorList>
    </citation>
    <scope>NUCLEOTIDE SEQUENCE [LARGE SCALE GENOMIC DNA]</scope>
    <source>
        <strain evidence="3">CGMCC 1.10131</strain>
    </source>
</reference>
<gene>
    <name evidence="2" type="ORF">GCM10007414_37540</name>
</gene>
<dbReference type="InterPro" id="IPR024402">
    <property type="entry name" value="DUF2726"/>
</dbReference>